<dbReference type="HOGENOM" id="CLU_012062_4_1_1"/>
<dbReference type="STRING" id="1182544.W9WJM1"/>
<comment type="similarity">
    <text evidence="4">Belongs to the cyclophilin-type PPIase family.</text>
</comment>
<dbReference type="GeneID" id="19175763"/>
<dbReference type="PROSITE" id="PS00170">
    <property type="entry name" value="CSA_PPIASE_1"/>
    <property type="match status" value="1"/>
</dbReference>
<dbReference type="VEuPathDB" id="FungiDB:A1O7_01149"/>
<dbReference type="Proteomes" id="UP000019473">
    <property type="component" value="Unassembled WGS sequence"/>
</dbReference>
<dbReference type="EMBL" id="AMGW01000001">
    <property type="protein sequence ID" value="EXJ64811.1"/>
    <property type="molecule type" value="Genomic_DNA"/>
</dbReference>
<dbReference type="CDD" id="cd01926">
    <property type="entry name" value="cyclophilin_ABH_like"/>
    <property type="match status" value="1"/>
</dbReference>
<feature type="region of interest" description="Disordered" evidence="5">
    <location>
        <begin position="213"/>
        <end position="239"/>
    </location>
</feature>
<dbReference type="GO" id="GO:0016018">
    <property type="term" value="F:cyclosporin A binding"/>
    <property type="evidence" value="ECO:0007669"/>
    <property type="project" value="TreeGrafter"/>
</dbReference>
<comment type="function">
    <text evidence="4">PPIases accelerate the folding of proteins. It catalyzes the cis-trans isomerization of proline imidic peptide bonds in oligopeptides.</text>
</comment>
<dbReference type="Pfam" id="PF00160">
    <property type="entry name" value="Pro_isomerase"/>
    <property type="match status" value="1"/>
</dbReference>
<feature type="domain" description="PPIase cyclophilin-type" evidence="7">
    <location>
        <begin position="39"/>
        <end position="196"/>
    </location>
</feature>
<evidence type="ECO:0000256" key="5">
    <source>
        <dbReference type="SAM" id="MobiDB-lite"/>
    </source>
</evidence>
<dbReference type="OrthoDB" id="193499at2759"/>
<evidence type="ECO:0000313" key="8">
    <source>
        <dbReference type="EMBL" id="EXJ64811.1"/>
    </source>
</evidence>
<dbReference type="AlphaFoldDB" id="W9WJM1"/>
<feature type="compositionally biased region" description="Acidic residues" evidence="5">
    <location>
        <begin position="215"/>
        <end position="224"/>
    </location>
</feature>
<dbReference type="GO" id="GO:0003755">
    <property type="term" value="F:peptidyl-prolyl cis-trans isomerase activity"/>
    <property type="evidence" value="ECO:0007669"/>
    <property type="project" value="UniProtKB-UniRule"/>
</dbReference>
<dbReference type="GO" id="GO:0005783">
    <property type="term" value="C:endoplasmic reticulum"/>
    <property type="evidence" value="ECO:0007669"/>
    <property type="project" value="TreeGrafter"/>
</dbReference>
<feature type="chain" id="PRO_5004933650" description="Peptidyl-prolyl cis-trans isomerase" evidence="4">
    <location>
        <begin position="29"/>
        <end position="294"/>
    </location>
</feature>
<protein>
    <recommendedName>
        <fullName evidence="4">Peptidyl-prolyl cis-trans isomerase</fullName>
        <shortName evidence="4">PPIase</shortName>
        <ecNumber evidence="4">5.2.1.8</ecNumber>
    </recommendedName>
</protein>
<dbReference type="InterPro" id="IPR002130">
    <property type="entry name" value="Cyclophilin-type_PPIase_dom"/>
</dbReference>
<proteinExistence type="inferred from homology"/>
<evidence type="ECO:0000259" key="7">
    <source>
        <dbReference type="PROSITE" id="PS50072"/>
    </source>
</evidence>
<accession>W9WJM1</accession>
<name>W9WJM1_9EURO</name>
<dbReference type="eggNOG" id="KOG0880">
    <property type="taxonomic scope" value="Eukaryota"/>
</dbReference>
<dbReference type="FunFam" id="2.40.100.10:FF:000001">
    <property type="entry name" value="Peptidyl-prolyl cis-trans isomerase"/>
    <property type="match status" value="1"/>
</dbReference>
<comment type="caution">
    <text evidence="8">The sequence shown here is derived from an EMBL/GenBank/DDBJ whole genome shotgun (WGS) entry which is preliminary data.</text>
</comment>
<keyword evidence="6" id="KW-0812">Transmembrane</keyword>
<dbReference type="Gene3D" id="2.40.100.10">
    <property type="entry name" value="Cyclophilin-like"/>
    <property type="match status" value="1"/>
</dbReference>
<organism evidence="8 9">
    <name type="scientific">Cladophialophora yegresii CBS 114405</name>
    <dbReference type="NCBI Taxonomy" id="1182544"/>
    <lineage>
        <taxon>Eukaryota</taxon>
        <taxon>Fungi</taxon>
        <taxon>Dikarya</taxon>
        <taxon>Ascomycota</taxon>
        <taxon>Pezizomycotina</taxon>
        <taxon>Eurotiomycetes</taxon>
        <taxon>Chaetothyriomycetidae</taxon>
        <taxon>Chaetothyriales</taxon>
        <taxon>Herpotrichiellaceae</taxon>
        <taxon>Cladophialophora</taxon>
    </lineage>
</organism>
<keyword evidence="4" id="KW-0732">Signal</keyword>
<dbReference type="GO" id="GO:0000324">
    <property type="term" value="C:fungal-type vacuole"/>
    <property type="evidence" value="ECO:0007669"/>
    <property type="project" value="TreeGrafter"/>
</dbReference>
<dbReference type="InterPro" id="IPR029000">
    <property type="entry name" value="Cyclophilin-like_dom_sf"/>
</dbReference>
<reference evidence="8 9" key="1">
    <citation type="submission" date="2013-03" db="EMBL/GenBank/DDBJ databases">
        <title>The Genome Sequence of Cladophialophora yegresii CBS 114405.</title>
        <authorList>
            <consortium name="The Broad Institute Genomics Platform"/>
            <person name="Cuomo C."/>
            <person name="de Hoog S."/>
            <person name="Gorbushina A."/>
            <person name="Walker B."/>
            <person name="Young S.K."/>
            <person name="Zeng Q."/>
            <person name="Gargeya S."/>
            <person name="Fitzgerald M."/>
            <person name="Haas B."/>
            <person name="Abouelleil A."/>
            <person name="Allen A.W."/>
            <person name="Alvarado L."/>
            <person name="Arachchi H.M."/>
            <person name="Berlin A.M."/>
            <person name="Chapman S.B."/>
            <person name="Gainer-Dewar J."/>
            <person name="Goldberg J."/>
            <person name="Griggs A."/>
            <person name="Gujja S."/>
            <person name="Hansen M."/>
            <person name="Howarth C."/>
            <person name="Imamovic A."/>
            <person name="Ireland A."/>
            <person name="Larimer J."/>
            <person name="McCowan C."/>
            <person name="Murphy C."/>
            <person name="Pearson M."/>
            <person name="Poon T.W."/>
            <person name="Priest M."/>
            <person name="Roberts A."/>
            <person name="Saif S."/>
            <person name="Shea T."/>
            <person name="Sisk P."/>
            <person name="Sykes S."/>
            <person name="Wortman J."/>
            <person name="Nusbaum C."/>
            <person name="Birren B."/>
        </authorList>
    </citation>
    <scope>NUCLEOTIDE SEQUENCE [LARGE SCALE GENOMIC DNA]</scope>
    <source>
        <strain evidence="8 9">CBS 114405</strain>
    </source>
</reference>
<dbReference type="PRINTS" id="PR00153">
    <property type="entry name" value="CSAPPISMRASE"/>
</dbReference>
<dbReference type="GO" id="GO:0006457">
    <property type="term" value="P:protein folding"/>
    <property type="evidence" value="ECO:0007669"/>
    <property type="project" value="InterPro"/>
</dbReference>
<keyword evidence="3 4" id="KW-0413">Isomerase</keyword>
<dbReference type="PROSITE" id="PS50072">
    <property type="entry name" value="CSA_PPIASE_2"/>
    <property type="match status" value="1"/>
</dbReference>
<evidence type="ECO:0000256" key="3">
    <source>
        <dbReference type="ARBA" id="ARBA00023235"/>
    </source>
</evidence>
<gene>
    <name evidence="8" type="ORF">A1O7_01149</name>
</gene>
<evidence type="ECO:0000256" key="6">
    <source>
        <dbReference type="SAM" id="Phobius"/>
    </source>
</evidence>
<dbReference type="PANTHER" id="PTHR11071:SF561">
    <property type="entry name" value="PEPTIDYL-PROLYL CIS-TRANS ISOMERASE D-RELATED"/>
    <property type="match status" value="1"/>
</dbReference>
<keyword evidence="6" id="KW-1133">Transmembrane helix</keyword>
<keyword evidence="6" id="KW-0472">Membrane</keyword>
<keyword evidence="9" id="KW-1185">Reference proteome</keyword>
<dbReference type="RefSeq" id="XP_007753378.1">
    <property type="nucleotide sequence ID" value="XM_007755188.1"/>
</dbReference>
<comment type="catalytic activity">
    <reaction evidence="1 4">
        <text>[protein]-peptidylproline (omega=180) = [protein]-peptidylproline (omega=0)</text>
        <dbReference type="Rhea" id="RHEA:16237"/>
        <dbReference type="Rhea" id="RHEA-COMP:10747"/>
        <dbReference type="Rhea" id="RHEA-COMP:10748"/>
        <dbReference type="ChEBI" id="CHEBI:83833"/>
        <dbReference type="ChEBI" id="CHEBI:83834"/>
        <dbReference type="EC" id="5.2.1.8"/>
    </reaction>
</comment>
<feature type="transmembrane region" description="Helical" evidence="6">
    <location>
        <begin position="260"/>
        <end position="278"/>
    </location>
</feature>
<evidence type="ECO:0000256" key="2">
    <source>
        <dbReference type="ARBA" id="ARBA00023110"/>
    </source>
</evidence>
<dbReference type="PANTHER" id="PTHR11071">
    <property type="entry name" value="PEPTIDYL-PROLYL CIS-TRANS ISOMERASE"/>
    <property type="match status" value="1"/>
</dbReference>
<dbReference type="InterPro" id="IPR020892">
    <property type="entry name" value="Cyclophilin-type_PPIase_CS"/>
</dbReference>
<evidence type="ECO:0000256" key="4">
    <source>
        <dbReference type="RuleBase" id="RU363019"/>
    </source>
</evidence>
<evidence type="ECO:0000256" key="1">
    <source>
        <dbReference type="ARBA" id="ARBA00000971"/>
    </source>
</evidence>
<evidence type="ECO:0000313" key="9">
    <source>
        <dbReference type="Proteomes" id="UP000019473"/>
    </source>
</evidence>
<sequence>MANVQRIIISLMVILTATFLFMGQTAQAAKGPKITHKVYFDIEHDGQPLGRIVMGLYGKTVPKTAENFRALATGEKGFGYEGSSFHRVIKQFMIQGGDFTKGDGTGGKSIYGNKFEDENFKLKHTKKGLLSMANAGKDTNGSQFFITTVITSWLDGRHVVFGEVLEGYDVVEQIENVPKGSGDRPAKPVTIAKSGELEVPPEEPSVYSTLHPEYLDDDDNDEKIDTEAPSPENEVETPAKDVPAAGEVSAPAEALITQAYMQKAVFFLLIMAVIFYLVRRRRAAYQKVDEKSMA</sequence>
<dbReference type="SUPFAM" id="SSF50891">
    <property type="entry name" value="Cyclophilin-like"/>
    <property type="match status" value="1"/>
</dbReference>
<feature type="signal peptide" evidence="4">
    <location>
        <begin position="1"/>
        <end position="28"/>
    </location>
</feature>
<dbReference type="EC" id="5.2.1.8" evidence="4"/>
<keyword evidence="2 4" id="KW-0697">Rotamase</keyword>